<feature type="transmembrane region" description="Helical" evidence="2">
    <location>
        <begin position="328"/>
        <end position="344"/>
    </location>
</feature>
<keyword evidence="2" id="KW-1133">Transmembrane helix</keyword>
<proteinExistence type="predicted"/>
<keyword evidence="2" id="KW-0812">Transmembrane</keyword>
<protein>
    <submittedName>
        <fullName evidence="3">Uncharacterized protein</fullName>
    </submittedName>
</protein>
<feature type="region of interest" description="Disordered" evidence="1">
    <location>
        <begin position="257"/>
        <end position="284"/>
    </location>
</feature>
<evidence type="ECO:0000256" key="2">
    <source>
        <dbReference type="SAM" id="Phobius"/>
    </source>
</evidence>
<reference evidence="3" key="1">
    <citation type="submission" date="2020-11" db="EMBL/GenBank/DDBJ databases">
        <authorList>
            <person name="Tran Van P."/>
        </authorList>
    </citation>
    <scope>NUCLEOTIDE SEQUENCE</scope>
</reference>
<evidence type="ECO:0000256" key="1">
    <source>
        <dbReference type="SAM" id="MobiDB-lite"/>
    </source>
</evidence>
<evidence type="ECO:0000313" key="3">
    <source>
        <dbReference type="EMBL" id="CAD7194211.1"/>
    </source>
</evidence>
<sequence>MEGQDVCGSKAKPVKPLAVTIVFNTLLPLDGVDAKRVIVGMSVKNNFTPYKISLTNHEISRGRMCGDRMVLINEKQDAGIKWFAYLAPSWSRLCEVWDLIDVVTGTRVAKKEGGLKAGEPITTLYHRSPQREVNAACSGTEPCDRRANVHYTPDSPSESFYKYGSDTVGTEGNLTLIHKVNYDAGMRKLTDTATPGAGKNAINKSYVDKMDEKHSNEQILARNIAKNMIKDKLDSLAESIAKASFVELEEVNPHLSGGRVENHLGKTTLSSPDRDSNLDLPVLSSGAHHDKRVSQLRHPSGLSEEDANSLFVRNIGFPSSPSDATPTYYVYLLACGFVYIYLYSHPVRLDARYFELTFNR</sequence>
<keyword evidence="2" id="KW-0472">Membrane</keyword>
<accession>A0A7R8Z4G7</accession>
<gene>
    <name evidence="3" type="ORF">TDIB3V08_LOCUS639</name>
</gene>
<dbReference type="EMBL" id="OA564407">
    <property type="protein sequence ID" value="CAD7194211.1"/>
    <property type="molecule type" value="Genomic_DNA"/>
</dbReference>
<dbReference type="AlphaFoldDB" id="A0A7R8Z4G7"/>
<organism evidence="3">
    <name type="scientific">Timema douglasi</name>
    <name type="common">Walking stick</name>
    <dbReference type="NCBI Taxonomy" id="61478"/>
    <lineage>
        <taxon>Eukaryota</taxon>
        <taxon>Metazoa</taxon>
        <taxon>Ecdysozoa</taxon>
        <taxon>Arthropoda</taxon>
        <taxon>Hexapoda</taxon>
        <taxon>Insecta</taxon>
        <taxon>Pterygota</taxon>
        <taxon>Neoptera</taxon>
        <taxon>Polyneoptera</taxon>
        <taxon>Phasmatodea</taxon>
        <taxon>Timematodea</taxon>
        <taxon>Timematoidea</taxon>
        <taxon>Timematidae</taxon>
        <taxon>Timema</taxon>
    </lineage>
</organism>
<name>A0A7R8Z4G7_TIMDO</name>